<proteinExistence type="predicted"/>
<evidence type="ECO:0000313" key="3">
    <source>
        <dbReference type="Proteomes" id="UP000530514"/>
    </source>
</evidence>
<comment type="caution">
    <text evidence="2">The sequence shown here is derived from an EMBL/GenBank/DDBJ whole genome shotgun (WGS) entry which is preliminary data.</text>
</comment>
<dbReference type="Proteomes" id="UP000530514">
    <property type="component" value="Unassembled WGS sequence"/>
</dbReference>
<dbReference type="EMBL" id="JACEIP010000035">
    <property type="protein sequence ID" value="MBA4544338.1"/>
    <property type="molecule type" value="Genomic_DNA"/>
</dbReference>
<evidence type="ECO:0000313" key="2">
    <source>
        <dbReference type="EMBL" id="MBA4544338.1"/>
    </source>
</evidence>
<name>A0A7W1XCZ7_9BACL</name>
<protein>
    <submittedName>
        <fullName evidence="2">Uncharacterized protein</fullName>
    </submittedName>
</protein>
<dbReference type="AlphaFoldDB" id="A0A7W1XCZ7"/>
<dbReference type="RefSeq" id="WP_033102260.1">
    <property type="nucleotide sequence ID" value="NZ_JACEIP010000035.1"/>
</dbReference>
<evidence type="ECO:0000256" key="1">
    <source>
        <dbReference type="SAM" id="SignalP"/>
    </source>
</evidence>
<feature type="chain" id="PRO_5038404181" evidence="1">
    <location>
        <begin position="25"/>
        <end position="125"/>
    </location>
</feature>
<reference evidence="2 3" key="1">
    <citation type="submission" date="2020-07" db="EMBL/GenBank/DDBJ databases">
        <authorList>
            <person name="Feng H."/>
        </authorList>
    </citation>
    <scope>NUCLEOTIDE SEQUENCE [LARGE SCALE GENOMIC DNA]</scope>
    <source>
        <strain evidence="3">s-11</strain>
    </source>
</reference>
<sequence length="125" mass="13888">MLKRFLMGLFTIVAVVSFSTQTFAAAQTSRHIYVDSMSDNSAPLSDASRVYVYKGQVLDADVSSLGKQPVWVHIYSGGKTLFKGYVNLSIDWKNKHVPVGYVNIEMSCSWLDDFCAGEGMLRAHN</sequence>
<organism evidence="2 3">
    <name type="scientific">Thermoactinomyces daqus</name>
    <dbReference type="NCBI Taxonomy" id="1329516"/>
    <lineage>
        <taxon>Bacteria</taxon>
        <taxon>Bacillati</taxon>
        <taxon>Bacillota</taxon>
        <taxon>Bacilli</taxon>
        <taxon>Bacillales</taxon>
        <taxon>Thermoactinomycetaceae</taxon>
        <taxon>Thermoactinomyces</taxon>
    </lineage>
</organism>
<gene>
    <name evidence="2" type="ORF">H1164_15935</name>
</gene>
<accession>A0A7W1XCZ7</accession>
<keyword evidence="3" id="KW-1185">Reference proteome</keyword>
<keyword evidence="1" id="KW-0732">Signal</keyword>
<feature type="signal peptide" evidence="1">
    <location>
        <begin position="1"/>
        <end position="24"/>
    </location>
</feature>